<dbReference type="SUPFAM" id="SSF48452">
    <property type="entry name" value="TPR-like"/>
    <property type="match status" value="1"/>
</dbReference>
<evidence type="ECO:0000313" key="2">
    <source>
        <dbReference type="Proteomes" id="UP000480246"/>
    </source>
</evidence>
<proteinExistence type="predicted"/>
<dbReference type="EMBL" id="WEID01000047">
    <property type="protein sequence ID" value="KAB8136858.1"/>
    <property type="molecule type" value="Genomic_DNA"/>
</dbReference>
<evidence type="ECO:0000313" key="1">
    <source>
        <dbReference type="EMBL" id="KAB8136858.1"/>
    </source>
</evidence>
<dbReference type="OrthoDB" id="1807878at2"/>
<evidence type="ECO:0008006" key="3">
    <source>
        <dbReference type="Google" id="ProtNLM"/>
    </source>
</evidence>
<dbReference type="InterPro" id="IPR011990">
    <property type="entry name" value="TPR-like_helical_dom_sf"/>
</dbReference>
<name>A0A7C8KSN3_9BACI</name>
<dbReference type="Gene3D" id="1.25.40.10">
    <property type="entry name" value="Tetratricopeptide repeat domain"/>
    <property type="match status" value="1"/>
</dbReference>
<reference evidence="1 2" key="1">
    <citation type="submission" date="2019-10" db="EMBL/GenBank/DDBJ databases">
        <title>Gracilibacillus sp. nov. isolated from rice seeds.</title>
        <authorList>
            <person name="He S."/>
        </authorList>
    </citation>
    <scope>NUCLEOTIDE SEQUENCE [LARGE SCALE GENOMIC DNA]</scope>
    <source>
        <strain evidence="1 2">TD8</strain>
    </source>
</reference>
<sequence length="152" mass="16804">MKGVTGDKQAVKKAHEIFAALRGSEPNNAIVVAYHGSALTLLGRDAAQPIEKADKAEEGLNSLNQAISMDPNSKEIRLLRGKVCLRLPESFFQCSKIAIQDFTFLLDQYKKDANYLPKNQVQEIIKDLSTAYQNAGNEAEAKKVLQQLDEVN</sequence>
<accession>A0A7C8KSN3</accession>
<keyword evidence="2" id="KW-1185">Reference proteome</keyword>
<gene>
    <name evidence="1" type="ORF">F9U64_09670</name>
</gene>
<comment type="caution">
    <text evidence="1">The sequence shown here is derived from an EMBL/GenBank/DDBJ whole genome shotgun (WGS) entry which is preliminary data.</text>
</comment>
<protein>
    <recommendedName>
        <fullName evidence="3">Tetratricopeptide repeat protein</fullName>
    </recommendedName>
</protein>
<dbReference type="Proteomes" id="UP000480246">
    <property type="component" value="Unassembled WGS sequence"/>
</dbReference>
<dbReference type="AlphaFoldDB" id="A0A7C8KSN3"/>
<organism evidence="1 2">
    <name type="scientific">Gracilibacillus oryzae</name>
    <dbReference type="NCBI Taxonomy" id="1672701"/>
    <lineage>
        <taxon>Bacteria</taxon>
        <taxon>Bacillati</taxon>
        <taxon>Bacillota</taxon>
        <taxon>Bacilli</taxon>
        <taxon>Bacillales</taxon>
        <taxon>Bacillaceae</taxon>
        <taxon>Gracilibacillus</taxon>
    </lineage>
</organism>